<dbReference type="InterPro" id="IPR036249">
    <property type="entry name" value="Thioredoxin-like_sf"/>
</dbReference>
<dbReference type="InterPro" id="IPR029760">
    <property type="entry name" value="GPX_CS"/>
</dbReference>
<evidence type="ECO:0000256" key="1">
    <source>
        <dbReference type="ARBA" id="ARBA00006926"/>
    </source>
</evidence>
<gene>
    <name evidence="6" type="primary">bsaA</name>
    <name evidence="6" type="ORF">GCM10010912_52450</name>
</gene>
<comment type="similarity">
    <text evidence="1 5">Belongs to the glutathione peroxidase family.</text>
</comment>
<evidence type="ECO:0000256" key="2">
    <source>
        <dbReference type="ARBA" id="ARBA00022559"/>
    </source>
</evidence>
<dbReference type="InterPro" id="IPR000889">
    <property type="entry name" value="Glutathione_peroxidase"/>
</dbReference>
<dbReference type="PRINTS" id="PR01011">
    <property type="entry name" value="GLUTPROXDASE"/>
</dbReference>
<dbReference type="EMBL" id="BMKR01000031">
    <property type="protein sequence ID" value="GGG01137.1"/>
    <property type="molecule type" value="Genomic_DNA"/>
</dbReference>
<sequence length="181" mass="20985">MDFYDFEVTLVDGHRLKLGDYRGKILLIVNTASQCSFSRQLADLQKVYDKRRAQGVEILAFPCNQFNAKEPGSNTEIQNVYKNHLNLTFPLFEKTEVRGAEMHPLFQYLIQQAPFLGFDTESKDGLWMENFTRDKHPKIYLGDGIKWNFSKFLIDREGRVRQRFESTAEPLDIDVAIGSLI</sequence>
<dbReference type="CDD" id="cd00340">
    <property type="entry name" value="GSH_Peroxidase"/>
    <property type="match status" value="1"/>
</dbReference>
<dbReference type="PROSITE" id="PS51355">
    <property type="entry name" value="GLUTATHIONE_PEROXID_3"/>
    <property type="match status" value="1"/>
</dbReference>
<accession>A0A917CWV5</accession>
<proteinExistence type="inferred from homology"/>
<dbReference type="PIRSF" id="PIRSF000303">
    <property type="entry name" value="Glutathion_perox"/>
    <property type="match status" value="1"/>
</dbReference>
<organism evidence="6 7">
    <name type="scientific">Paenibacillus albidus</name>
    <dbReference type="NCBI Taxonomy" id="2041023"/>
    <lineage>
        <taxon>Bacteria</taxon>
        <taxon>Bacillati</taxon>
        <taxon>Bacillota</taxon>
        <taxon>Bacilli</taxon>
        <taxon>Bacillales</taxon>
        <taxon>Paenibacillaceae</taxon>
        <taxon>Paenibacillus</taxon>
    </lineage>
</organism>
<dbReference type="GO" id="GO:0004601">
    <property type="term" value="F:peroxidase activity"/>
    <property type="evidence" value="ECO:0007669"/>
    <property type="project" value="UniProtKB-KW"/>
</dbReference>
<evidence type="ECO:0000313" key="7">
    <source>
        <dbReference type="Proteomes" id="UP000637643"/>
    </source>
</evidence>
<evidence type="ECO:0000256" key="3">
    <source>
        <dbReference type="ARBA" id="ARBA00023002"/>
    </source>
</evidence>
<dbReference type="Proteomes" id="UP000637643">
    <property type="component" value="Unassembled WGS sequence"/>
</dbReference>
<dbReference type="PANTHER" id="PTHR11592">
    <property type="entry name" value="GLUTATHIONE PEROXIDASE"/>
    <property type="match status" value="1"/>
</dbReference>
<feature type="active site" evidence="4">
    <location>
        <position position="35"/>
    </location>
</feature>
<keyword evidence="2 5" id="KW-0575">Peroxidase</keyword>
<reference evidence="6" key="2">
    <citation type="submission" date="2020-09" db="EMBL/GenBank/DDBJ databases">
        <authorList>
            <person name="Sun Q."/>
            <person name="Zhou Y."/>
        </authorList>
    </citation>
    <scope>NUCLEOTIDE SEQUENCE</scope>
    <source>
        <strain evidence="6">CGMCC 1.16134</strain>
    </source>
</reference>
<evidence type="ECO:0000313" key="6">
    <source>
        <dbReference type="EMBL" id="GGG01137.1"/>
    </source>
</evidence>
<reference evidence="6" key="1">
    <citation type="journal article" date="2014" name="Int. J. Syst. Evol. Microbiol.">
        <title>Complete genome sequence of Corynebacterium casei LMG S-19264T (=DSM 44701T), isolated from a smear-ripened cheese.</title>
        <authorList>
            <consortium name="US DOE Joint Genome Institute (JGI-PGF)"/>
            <person name="Walter F."/>
            <person name="Albersmeier A."/>
            <person name="Kalinowski J."/>
            <person name="Ruckert C."/>
        </authorList>
    </citation>
    <scope>NUCLEOTIDE SEQUENCE</scope>
    <source>
        <strain evidence="6">CGMCC 1.16134</strain>
    </source>
</reference>
<dbReference type="AlphaFoldDB" id="A0A917CWV5"/>
<protein>
    <recommendedName>
        <fullName evidence="5">Glutathione peroxidase</fullName>
    </recommendedName>
</protein>
<evidence type="ECO:0000256" key="5">
    <source>
        <dbReference type="RuleBase" id="RU000499"/>
    </source>
</evidence>
<keyword evidence="7" id="KW-1185">Reference proteome</keyword>
<keyword evidence="3 5" id="KW-0560">Oxidoreductase</keyword>
<comment type="caution">
    <text evidence="6">The sequence shown here is derived from an EMBL/GenBank/DDBJ whole genome shotgun (WGS) entry which is preliminary data.</text>
</comment>
<dbReference type="PANTHER" id="PTHR11592:SF78">
    <property type="entry name" value="GLUTATHIONE PEROXIDASE"/>
    <property type="match status" value="1"/>
</dbReference>
<dbReference type="Pfam" id="PF00255">
    <property type="entry name" value="GSHPx"/>
    <property type="match status" value="1"/>
</dbReference>
<dbReference type="PROSITE" id="PS00763">
    <property type="entry name" value="GLUTATHIONE_PEROXID_2"/>
    <property type="match status" value="1"/>
</dbReference>
<dbReference type="Gene3D" id="3.40.30.10">
    <property type="entry name" value="Glutaredoxin"/>
    <property type="match status" value="1"/>
</dbReference>
<dbReference type="SUPFAM" id="SSF52833">
    <property type="entry name" value="Thioredoxin-like"/>
    <property type="match status" value="1"/>
</dbReference>
<name>A0A917CWV5_9BACL</name>
<dbReference type="RefSeq" id="WP_189030139.1">
    <property type="nucleotide sequence ID" value="NZ_BMKR01000031.1"/>
</dbReference>
<evidence type="ECO:0000256" key="4">
    <source>
        <dbReference type="PIRSR" id="PIRSR000303-1"/>
    </source>
</evidence>
<dbReference type="GO" id="GO:0034599">
    <property type="term" value="P:cellular response to oxidative stress"/>
    <property type="evidence" value="ECO:0007669"/>
    <property type="project" value="TreeGrafter"/>
</dbReference>